<reference evidence="2 3" key="1">
    <citation type="submission" date="2018-08" db="EMBL/GenBank/DDBJ databases">
        <title>Isolation, diversity and antifungal activity of Actinobacteria from cow dung.</title>
        <authorList>
            <person name="Ling L."/>
        </authorList>
    </citation>
    <scope>NUCLEOTIDE SEQUENCE [LARGE SCALE GENOMIC DNA]</scope>
    <source>
        <strain evidence="2 3">NEAU-LLE</strain>
    </source>
</reference>
<comment type="caution">
    <text evidence="2">The sequence shown here is derived from an EMBL/GenBank/DDBJ whole genome shotgun (WGS) entry which is preliminary data.</text>
</comment>
<accession>A0A371NSW1</accession>
<gene>
    <name evidence="2" type="ORF">DY023_10740</name>
</gene>
<keyword evidence="3" id="KW-1185">Reference proteome</keyword>
<evidence type="ECO:0000256" key="1">
    <source>
        <dbReference type="SAM" id="MobiDB-lite"/>
    </source>
</evidence>
<dbReference type="RefSeq" id="WP_116242332.1">
    <property type="nucleotide sequence ID" value="NZ_QUAB01000042.1"/>
</dbReference>
<evidence type="ECO:0000313" key="2">
    <source>
        <dbReference type="EMBL" id="REJ05318.1"/>
    </source>
</evidence>
<evidence type="ECO:0000313" key="3">
    <source>
        <dbReference type="Proteomes" id="UP000262172"/>
    </source>
</evidence>
<feature type="compositionally biased region" description="Acidic residues" evidence="1">
    <location>
        <begin position="1"/>
        <end position="13"/>
    </location>
</feature>
<dbReference type="AlphaFoldDB" id="A0A371NSW1"/>
<feature type="compositionally biased region" description="Low complexity" evidence="1">
    <location>
        <begin position="54"/>
        <end position="72"/>
    </location>
</feature>
<feature type="region of interest" description="Disordered" evidence="1">
    <location>
        <begin position="1"/>
        <end position="26"/>
    </location>
</feature>
<organism evidence="2 3">
    <name type="scientific">Microbacterium bovistercoris</name>
    <dbReference type="NCBI Taxonomy" id="2293570"/>
    <lineage>
        <taxon>Bacteria</taxon>
        <taxon>Bacillati</taxon>
        <taxon>Actinomycetota</taxon>
        <taxon>Actinomycetes</taxon>
        <taxon>Micrococcales</taxon>
        <taxon>Microbacteriaceae</taxon>
        <taxon>Microbacterium</taxon>
    </lineage>
</organism>
<dbReference type="EMBL" id="QUAB01000042">
    <property type="protein sequence ID" value="REJ05318.1"/>
    <property type="molecule type" value="Genomic_DNA"/>
</dbReference>
<dbReference type="Proteomes" id="UP000262172">
    <property type="component" value="Unassembled WGS sequence"/>
</dbReference>
<feature type="region of interest" description="Disordered" evidence="1">
    <location>
        <begin position="45"/>
        <end position="72"/>
    </location>
</feature>
<proteinExistence type="predicted"/>
<sequence length="72" mass="7543">MFEIVDGDPADEPAVDHFGAGAELDPFTSNAFTEEIRNVDEADWTGLDPDLLWGADPADGPDADAAGPDLLA</sequence>
<protein>
    <submittedName>
        <fullName evidence="2">Uncharacterized protein</fullName>
    </submittedName>
</protein>
<name>A0A371NSW1_9MICO</name>